<dbReference type="Proteomes" id="UP000182192">
    <property type="component" value="Unassembled WGS sequence"/>
</dbReference>
<name>A0A1I1MLG2_RUMAL</name>
<protein>
    <submittedName>
        <fullName evidence="1">Immunity protein 7</fullName>
    </submittedName>
</protein>
<dbReference type="Pfam" id="PF15585">
    <property type="entry name" value="Imm7"/>
    <property type="match status" value="1"/>
</dbReference>
<reference evidence="1 2" key="1">
    <citation type="submission" date="2016-10" db="EMBL/GenBank/DDBJ databases">
        <authorList>
            <person name="de Groot N.N."/>
        </authorList>
    </citation>
    <scope>NUCLEOTIDE SEQUENCE [LARGE SCALE GENOMIC DNA]</scope>
    <source>
        <strain evidence="1 2">AR67</strain>
    </source>
</reference>
<sequence>MSESILNAVNDNIPKILNNHDCGITHRYVNGGSFLDVLHCSNHRTPEADEIISVFTEISKAADGSYGVIYLRDDEDKNNCNEFQVFVFKHGTCSKVSDNKLSPCIPQIEADIRNTDK</sequence>
<dbReference type="AlphaFoldDB" id="A0A1I1MLG2"/>
<accession>A0A1I1MLG2</accession>
<dbReference type="EMBL" id="FOKQ01000023">
    <property type="protein sequence ID" value="SFC86287.1"/>
    <property type="molecule type" value="Genomic_DNA"/>
</dbReference>
<proteinExistence type="predicted"/>
<gene>
    <name evidence="1" type="ORF">SAMN02910406_02526</name>
</gene>
<evidence type="ECO:0000313" key="2">
    <source>
        <dbReference type="Proteomes" id="UP000182192"/>
    </source>
</evidence>
<dbReference type="InterPro" id="IPR028965">
    <property type="entry name" value="Imm7"/>
</dbReference>
<evidence type="ECO:0000313" key="1">
    <source>
        <dbReference type="EMBL" id="SFC86287.1"/>
    </source>
</evidence>
<organism evidence="1 2">
    <name type="scientific">Ruminococcus albus</name>
    <dbReference type="NCBI Taxonomy" id="1264"/>
    <lineage>
        <taxon>Bacteria</taxon>
        <taxon>Bacillati</taxon>
        <taxon>Bacillota</taxon>
        <taxon>Clostridia</taxon>
        <taxon>Eubacteriales</taxon>
        <taxon>Oscillospiraceae</taxon>
        <taxon>Ruminococcus</taxon>
    </lineage>
</organism>